<evidence type="ECO:0000313" key="3">
    <source>
        <dbReference type="Proteomes" id="UP000606008"/>
    </source>
</evidence>
<feature type="compositionally biased region" description="Basic and acidic residues" evidence="1">
    <location>
        <begin position="16"/>
        <end position="28"/>
    </location>
</feature>
<organism evidence="2 3">
    <name type="scientific">Fibrivirga algicola</name>
    <dbReference type="NCBI Taxonomy" id="2950420"/>
    <lineage>
        <taxon>Bacteria</taxon>
        <taxon>Pseudomonadati</taxon>
        <taxon>Bacteroidota</taxon>
        <taxon>Cytophagia</taxon>
        <taxon>Cytophagales</taxon>
        <taxon>Spirosomataceae</taxon>
        <taxon>Fibrivirga</taxon>
    </lineage>
</organism>
<accession>A0ABX0QD01</accession>
<feature type="region of interest" description="Disordered" evidence="1">
    <location>
        <begin position="15"/>
        <end position="129"/>
    </location>
</feature>
<feature type="compositionally biased region" description="Polar residues" evidence="1">
    <location>
        <begin position="66"/>
        <end position="75"/>
    </location>
</feature>
<gene>
    <name evidence="2" type="ORF">F7231_00160</name>
</gene>
<proteinExistence type="predicted"/>
<dbReference type="EMBL" id="WAEL01000001">
    <property type="protein sequence ID" value="NID08568.1"/>
    <property type="molecule type" value="Genomic_DNA"/>
</dbReference>
<sequence>MLIGLCLLAYSLPTKAQEEERQRKDHTYSTHNYKHPNKAAAARRWEEKEGVAVETPSRLSRRDNRSANYKTQLPFQQPVGGVTVPHRLDEDVANRNYKMQKPSIGSGQDGSIARKRAKQAEDTTTTPGN</sequence>
<comment type="caution">
    <text evidence="2">The sequence shown here is derived from an EMBL/GenBank/DDBJ whole genome shotgun (WGS) entry which is preliminary data.</text>
</comment>
<protein>
    <recommendedName>
        <fullName evidence="4">Secreted protein</fullName>
    </recommendedName>
</protein>
<dbReference type="Proteomes" id="UP000606008">
    <property type="component" value="Unassembled WGS sequence"/>
</dbReference>
<name>A0ABX0QD01_9BACT</name>
<evidence type="ECO:0000313" key="2">
    <source>
        <dbReference type="EMBL" id="NID08568.1"/>
    </source>
</evidence>
<keyword evidence="3" id="KW-1185">Reference proteome</keyword>
<reference evidence="2" key="1">
    <citation type="submission" date="2024-05" db="EMBL/GenBank/DDBJ databases">
        <authorList>
            <person name="Jung D.-H."/>
        </authorList>
    </citation>
    <scope>NUCLEOTIDE SEQUENCE</scope>
    <source>
        <strain evidence="2">JA-25</strain>
    </source>
</reference>
<evidence type="ECO:0000256" key="1">
    <source>
        <dbReference type="SAM" id="MobiDB-lite"/>
    </source>
</evidence>
<evidence type="ECO:0008006" key="4">
    <source>
        <dbReference type="Google" id="ProtNLM"/>
    </source>
</evidence>